<reference evidence="2" key="2">
    <citation type="journal article" date="2021" name="Sci. Data">
        <title>Chromosome-scale genome sequencing, assembly and annotation of six genomes from subfamily Leishmaniinae.</title>
        <authorList>
            <person name="Almutairi H."/>
            <person name="Urbaniak M.D."/>
            <person name="Bates M.D."/>
            <person name="Jariyapan N."/>
            <person name="Kwakye-Nuako G."/>
            <person name="Thomaz Soccol V."/>
            <person name="Al-Salem W.S."/>
            <person name="Dillon R.J."/>
            <person name="Bates P.A."/>
            <person name="Gatherer D."/>
        </authorList>
    </citation>
    <scope>NUCLEOTIDE SEQUENCE [LARGE SCALE GENOMIC DNA]</scope>
</reference>
<name>A0A836H8R0_9TRYP</name>
<reference evidence="2" key="1">
    <citation type="journal article" date="2021" name="Microbiol. Resour. Announc.">
        <title>LGAAP: Leishmaniinae Genome Assembly and Annotation Pipeline.</title>
        <authorList>
            <person name="Almutairi H."/>
            <person name="Urbaniak M.D."/>
            <person name="Bates M.D."/>
            <person name="Jariyapan N."/>
            <person name="Kwakye-Nuako G."/>
            <person name="Thomaz-Soccol V."/>
            <person name="Al-Salem W.S."/>
            <person name="Dillon R.J."/>
            <person name="Bates P.A."/>
            <person name="Gatherer D."/>
        </authorList>
    </citation>
    <scope>NUCLEOTIDE SEQUENCE [LARGE SCALE GENOMIC DNA]</scope>
</reference>
<dbReference type="PANTHER" id="PTHR43042:SF3">
    <property type="entry name" value="RIBOSOMAL RNA LARGE SUBUNIT METHYLTRANSFERASE YWBD-RELATED"/>
    <property type="match status" value="1"/>
</dbReference>
<evidence type="ECO:0000313" key="2">
    <source>
        <dbReference type="Proteomes" id="UP000673552"/>
    </source>
</evidence>
<dbReference type="EMBL" id="JAFEUZ010000030">
    <property type="protein sequence ID" value="KAG5472450.1"/>
    <property type="molecule type" value="Genomic_DNA"/>
</dbReference>
<comment type="caution">
    <text evidence="1">The sequence shown here is derived from an EMBL/GenBank/DDBJ whole genome shotgun (WGS) entry which is preliminary data.</text>
</comment>
<evidence type="ECO:0000313" key="1">
    <source>
        <dbReference type="EMBL" id="KAG5472450.1"/>
    </source>
</evidence>
<gene>
    <name evidence="1" type="ORF">LSCM1_03849</name>
</gene>
<dbReference type="SUPFAM" id="SSF53335">
    <property type="entry name" value="S-adenosyl-L-methionine-dependent methyltransferases"/>
    <property type="match status" value="1"/>
</dbReference>
<proteinExistence type="predicted"/>
<dbReference type="Proteomes" id="UP000673552">
    <property type="component" value="Unassembled WGS sequence"/>
</dbReference>
<dbReference type="Gene3D" id="3.40.50.150">
    <property type="entry name" value="Vaccinia Virus protein VP39"/>
    <property type="match status" value="1"/>
</dbReference>
<dbReference type="RefSeq" id="XP_067176750.1">
    <property type="nucleotide sequence ID" value="XM_067321382.1"/>
</dbReference>
<dbReference type="OrthoDB" id="269872at2759"/>
<dbReference type="InterPro" id="IPR029063">
    <property type="entry name" value="SAM-dependent_MTases_sf"/>
</dbReference>
<dbReference type="AlphaFoldDB" id="A0A836H8R0"/>
<dbReference type="GeneID" id="92513894"/>
<dbReference type="Gene3D" id="3.30.750.80">
    <property type="entry name" value="RNA methyltransferase domain (HRMD) like"/>
    <property type="match status" value="1"/>
</dbReference>
<organism evidence="1 2">
    <name type="scientific">Leishmania martiniquensis</name>
    <dbReference type="NCBI Taxonomy" id="1580590"/>
    <lineage>
        <taxon>Eukaryota</taxon>
        <taxon>Discoba</taxon>
        <taxon>Euglenozoa</taxon>
        <taxon>Kinetoplastea</taxon>
        <taxon>Metakinetoplastina</taxon>
        <taxon>Trypanosomatida</taxon>
        <taxon>Trypanosomatidae</taxon>
        <taxon>Leishmaniinae</taxon>
        <taxon>Leishmania</taxon>
    </lineage>
</organism>
<sequence length="466" mass="52711">MSMHAKVVAPLTAGRIQAAHKFPQLRLQPSQHRLITRRRRCDLPLRFFHPSSVEFAKRELEAGRIVEVRRDDHSLVALGFYEPHLKRVDVFDMTPSSAAMLPTISEDFFMARVHEAWERRRRILPQTQSNTYRIVNGYADSLPSLFVDVFSECFVRIVATSVGAERLVPPLLDFLSRRGAEDVLLDTPTLGDAARVSLITPTIPLPSMYVEGGVSHLWLRPDMRMPSTENLFLINPAHRRIRRMLRDLGKGKRVLTIYDRSGSASMNAVMTAKHVTVVHREEASLEWARENLICNHSASVFRACETVCCDPAELRVRHQQDVVYIECHPKFLSTSQQWAEFVRSLAINKVVGVGTMLIVAQEEAPLGVRDLLHRRKALYGGDESRADRDRPMTRRPLADVLRNALELCHLQLKFLRAFSVACDHPLLPEAESASFSQLYLLEGPALDQVFRVSPSSNDGKSIGEAL</sequence>
<keyword evidence="2" id="KW-1185">Reference proteome</keyword>
<dbReference type="KEGG" id="lmat:92513894"/>
<accession>A0A836H8R0</accession>
<protein>
    <submittedName>
        <fullName evidence="1">Uncharacterized protein</fullName>
    </submittedName>
</protein>
<dbReference type="PANTHER" id="PTHR43042">
    <property type="entry name" value="SAM-DEPENDENT METHYLTRANSFERASE"/>
    <property type="match status" value="1"/>
</dbReference>